<evidence type="ECO:0000313" key="1">
    <source>
        <dbReference type="EMBL" id="KAF9647544.1"/>
    </source>
</evidence>
<reference evidence="1" key="1">
    <citation type="submission" date="2019-10" db="EMBL/GenBank/DDBJ databases">
        <authorList>
            <consortium name="DOE Joint Genome Institute"/>
            <person name="Kuo A."/>
            <person name="Miyauchi S."/>
            <person name="Kiss E."/>
            <person name="Drula E."/>
            <person name="Kohler A."/>
            <person name="Sanchez-Garcia M."/>
            <person name="Andreopoulos B."/>
            <person name="Barry K.W."/>
            <person name="Bonito G."/>
            <person name="Buee M."/>
            <person name="Carver A."/>
            <person name="Chen C."/>
            <person name="Cichocki N."/>
            <person name="Clum A."/>
            <person name="Culley D."/>
            <person name="Crous P.W."/>
            <person name="Fauchery L."/>
            <person name="Girlanda M."/>
            <person name="Hayes R."/>
            <person name="Keri Z."/>
            <person name="Labutti K."/>
            <person name="Lipzen A."/>
            <person name="Lombard V."/>
            <person name="Magnuson J."/>
            <person name="Maillard F."/>
            <person name="Morin E."/>
            <person name="Murat C."/>
            <person name="Nolan M."/>
            <person name="Ohm R."/>
            <person name="Pangilinan J."/>
            <person name="Pereira M."/>
            <person name="Perotto S."/>
            <person name="Peter M."/>
            <person name="Riley R."/>
            <person name="Sitrit Y."/>
            <person name="Stielow B."/>
            <person name="Szollosi G."/>
            <person name="Zifcakova L."/>
            <person name="Stursova M."/>
            <person name="Spatafora J.W."/>
            <person name="Tedersoo L."/>
            <person name="Vaario L.-M."/>
            <person name="Yamada A."/>
            <person name="Yan M."/>
            <person name="Wang P."/>
            <person name="Xu J."/>
            <person name="Bruns T."/>
            <person name="Baldrian P."/>
            <person name="Vilgalys R."/>
            <person name="Henrissat B."/>
            <person name="Grigoriev I.V."/>
            <person name="Hibbett D."/>
            <person name="Nagy L.G."/>
            <person name="Martin F.M."/>
        </authorList>
    </citation>
    <scope>NUCLEOTIDE SEQUENCE</scope>
    <source>
        <strain evidence="1">P2</strain>
    </source>
</reference>
<reference evidence="1" key="2">
    <citation type="journal article" date="2020" name="Nat. Commun.">
        <title>Large-scale genome sequencing of mycorrhizal fungi provides insights into the early evolution of symbiotic traits.</title>
        <authorList>
            <person name="Miyauchi S."/>
            <person name="Kiss E."/>
            <person name="Kuo A."/>
            <person name="Drula E."/>
            <person name="Kohler A."/>
            <person name="Sanchez-Garcia M."/>
            <person name="Morin E."/>
            <person name="Andreopoulos B."/>
            <person name="Barry K.W."/>
            <person name="Bonito G."/>
            <person name="Buee M."/>
            <person name="Carver A."/>
            <person name="Chen C."/>
            <person name="Cichocki N."/>
            <person name="Clum A."/>
            <person name="Culley D."/>
            <person name="Crous P.W."/>
            <person name="Fauchery L."/>
            <person name="Girlanda M."/>
            <person name="Hayes R.D."/>
            <person name="Keri Z."/>
            <person name="LaButti K."/>
            <person name="Lipzen A."/>
            <person name="Lombard V."/>
            <person name="Magnuson J."/>
            <person name="Maillard F."/>
            <person name="Murat C."/>
            <person name="Nolan M."/>
            <person name="Ohm R.A."/>
            <person name="Pangilinan J."/>
            <person name="Pereira M.F."/>
            <person name="Perotto S."/>
            <person name="Peter M."/>
            <person name="Pfister S."/>
            <person name="Riley R."/>
            <person name="Sitrit Y."/>
            <person name="Stielow J.B."/>
            <person name="Szollosi G."/>
            <person name="Zifcakova L."/>
            <person name="Stursova M."/>
            <person name="Spatafora J.W."/>
            <person name="Tedersoo L."/>
            <person name="Vaario L.M."/>
            <person name="Yamada A."/>
            <person name="Yan M."/>
            <person name="Wang P."/>
            <person name="Xu J."/>
            <person name="Bruns T."/>
            <person name="Baldrian P."/>
            <person name="Vilgalys R."/>
            <person name="Dunand C."/>
            <person name="Henrissat B."/>
            <person name="Grigoriev I.V."/>
            <person name="Hibbett D."/>
            <person name="Nagy L.G."/>
            <person name="Martin F.M."/>
        </authorList>
    </citation>
    <scope>NUCLEOTIDE SEQUENCE</scope>
    <source>
        <strain evidence="1">P2</strain>
    </source>
</reference>
<protein>
    <submittedName>
        <fullName evidence="1">Uncharacterized protein</fullName>
    </submittedName>
</protein>
<accession>A0ACB6ZDB5</accession>
<gene>
    <name evidence="1" type="ORF">BDM02DRAFT_3247209</name>
</gene>
<name>A0ACB6ZDB5_THEGA</name>
<evidence type="ECO:0000313" key="2">
    <source>
        <dbReference type="Proteomes" id="UP000886501"/>
    </source>
</evidence>
<dbReference type="Proteomes" id="UP000886501">
    <property type="component" value="Unassembled WGS sequence"/>
</dbReference>
<keyword evidence="2" id="KW-1185">Reference proteome</keyword>
<comment type="caution">
    <text evidence="1">The sequence shown here is derived from an EMBL/GenBank/DDBJ whole genome shotgun (WGS) entry which is preliminary data.</text>
</comment>
<proteinExistence type="predicted"/>
<sequence length="429" mass="47768">MMTLNGTADTADWGSRYYHVDQILDRPGPRTDPSFLAGEEVKMFLRNQCKILVIGAGGLGCEILANLALSGFKDIHVIDMDTIDISNLNRQFLFRPKDVGKPKARVAAEFIMNRVPGVVVTPYHGKIQDKGEDYYMQFNLVICGLDSVEARRWINATLVNMVDPEFPESLKPLIDGGTEGFKGQARVILPTVSSCYECSLDMLNKPTTFPICTIANTPRLPEHCIEWASVLEWPRVFPDKKMDTDDPEHIDWLFNQASRRAQEFKIEGVTWSLTQGVVKNIIPAIASTNAIIAASCCNEAFKIATSSAAFLNNYFMLIGTDGVYSYTFEHEKRSDCPVCGGELLELSISSDLTVEELIEMLTERQNIQIKKPSLSTPTGKIYFQAPPQLEAVTRPNLEKKVSELVPNGGEVTVTASTLPFNLSLRILYK</sequence>
<dbReference type="EMBL" id="MU118031">
    <property type="protein sequence ID" value="KAF9647544.1"/>
    <property type="molecule type" value="Genomic_DNA"/>
</dbReference>
<organism evidence="1 2">
    <name type="scientific">Thelephora ganbajun</name>
    <name type="common">Ganba fungus</name>
    <dbReference type="NCBI Taxonomy" id="370292"/>
    <lineage>
        <taxon>Eukaryota</taxon>
        <taxon>Fungi</taxon>
        <taxon>Dikarya</taxon>
        <taxon>Basidiomycota</taxon>
        <taxon>Agaricomycotina</taxon>
        <taxon>Agaricomycetes</taxon>
        <taxon>Thelephorales</taxon>
        <taxon>Thelephoraceae</taxon>
        <taxon>Thelephora</taxon>
    </lineage>
</organism>